<evidence type="ECO:0000256" key="1">
    <source>
        <dbReference type="SAM" id="Phobius"/>
    </source>
</evidence>
<proteinExistence type="predicted"/>
<reference evidence="3" key="1">
    <citation type="journal article" date="2019" name="Int. J. Syst. Evol. Microbiol.">
        <title>The Global Catalogue of Microorganisms (GCM) 10K type strain sequencing project: providing services to taxonomists for standard genome sequencing and annotation.</title>
        <authorList>
            <consortium name="The Broad Institute Genomics Platform"/>
            <consortium name="The Broad Institute Genome Sequencing Center for Infectious Disease"/>
            <person name="Wu L."/>
            <person name="Ma J."/>
        </authorList>
    </citation>
    <scope>NUCLEOTIDE SEQUENCE [LARGE SCALE GENOMIC DNA]</scope>
    <source>
        <strain evidence="3">JCM 17106</strain>
    </source>
</reference>
<name>A0ABP7XFH4_9FLAO</name>
<keyword evidence="3" id="KW-1185">Reference proteome</keyword>
<feature type="transmembrane region" description="Helical" evidence="1">
    <location>
        <begin position="214"/>
        <end position="235"/>
    </location>
</feature>
<keyword evidence="1" id="KW-0472">Membrane</keyword>
<sequence length="311" mass="35921">MKAMIKGVSRTRGLIVSKIRHISETTNNDSILTLTLQMLLLIFLMYMNDNGYLSIFMPVILIPGILFKVVREHPYYWTLIACMASTFYLVLDLVGYVPNHKHIFAFIIIAVTIAMFLKEKIHPLRFLNTQSRLIIGFCFLFATIGKFMASEFLDGSFFEFTNTTDPRFFGFSSLMGKVDLNLLIENEENLRLLLKTNDPKTSFLVNGVDNIRGFGMLISYWTIFIEGMIAISFCLPRNFLLSKYRNVFLVTFILTTYPIATVTGFAIILTVLGFIQSLEDHKLTMFSWFYLFVFIFLPLNYFPFARLLALF</sequence>
<feature type="transmembrane region" description="Helical" evidence="1">
    <location>
        <begin position="103"/>
        <end position="121"/>
    </location>
</feature>
<feature type="transmembrane region" description="Helical" evidence="1">
    <location>
        <begin position="52"/>
        <end position="70"/>
    </location>
</feature>
<keyword evidence="1" id="KW-1133">Transmembrane helix</keyword>
<protein>
    <submittedName>
        <fullName evidence="2">Uncharacterized protein</fullName>
    </submittedName>
</protein>
<dbReference type="EMBL" id="BAABCW010000004">
    <property type="protein sequence ID" value="GAA4114353.1"/>
    <property type="molecule type" value="Genomic_DNA"/>
</dbReference>
<feature type="transmembrane region" description="Helical" evidence="1">
    <location>
        <begin position="77"/>
        <end position="97"/>
    </location>
</feature>
<accession>A0ABP7XFH4</accession>
<evidence type="ECO:0000313" key="3">
    <source>
        <dbReference type="Proteomes" id="UP001500459"/>
    </source>
</evidence>
<dbReference type="RefSeq" id="WP_344925893.1">
    <property type="nucleotide sequence ID" value="NZ_BAABCW010000004.1"/>
</dbReference>
<organism evidence="2 3">
    <name type="scientific">Aquimarina addita</name>
    <dbReference type="NCBI Taxonomy" id="870485"/>
    <lineage>
        <taxon>Bacteria</taxon>
        <taxon>Pseudomonadati</taxon>
        <taxon>Bacteroidota</taxon>
        <taxon>Flavobacteriia</taxon>
        <taxon>Flavobacteriales</taxon>
        <taxon>Flavobacteriaceae</taxon>
        <taxon>Aquimarina</taxon>
    </lineage>
</organism>
<evidence type="ECO:0000313" key="2">
    <source>
        <dbReference type="EMBL" id="GAA4114353.1"/>
    </source>
</evidence>
<feature type="transmembrane region" description="Helical" evidence="1">
    <location>
        <begin position="30"/>
        <end position="46"/>
    </location>
</feature>
<comment type="caution">
    <text evidence="2">The sequence shown here is derived from an EMBL/GenBank/DDBJ whole genome shotgun (WGS) entry which is preliminary data.</text>
</comment>
<keyword evidence="1" id="KW-0812">Transmembrane</keyword>
<dbReference type="Proteomes" id="UP001500459">
    <property type="component" value="Unassembled WGS sequence"/>
</dbReference>
<gene>
    <name evidence="2" type="ORF">GCM10022393_13720</name>
</gene>
<feature type="transmembrane region" description="Helical" evidence="1">
    <location>
        <begin position="287"/>
        <end position="309"/>
    </location>
</feature>
<feature type="transmembrane region" description="Helical" evidence="1">
    <location>
        <begin position="133"/>
        <end position="149"/>
    </location>
</feature>
<feature type="transmembrane region" description="Helical" evidence="1">
    <location>
        <begin position="247"/>
        <end position="275"/>
    </location>
</feature>